<proteinExistence type="inferred from homology"/>
<dbReference type="Pfam" id="PF01433">
    <property type="entry name" value="Peptidase_M1"/>
    <property type="match status" value="1"/>
</dbReference>
<comment type="similarity">
    <text evidence="3">Belongs to the peptidase M1 family.</text>
</comment>
<evidence type="ECO:0000259" key="14">
    <source>
        <dbReference type="Pfam" id="PF17900"/>
    </source>
</evidence>
<dbReference type="GO" id="GO:0043171">
    <property type="term" value="P:peptide catabolic process"/>
    <property type="evidence" value="ECO:0007669"/>
    <property type="project" value="TreeGrafter"/>
</dbReference>
<dbReference type="GO" id="GO:0006508">
    <property type="term" value="P:proteolysis"/>
    <property type="evidence" value="ECO:0007669"/>
    <property type="project" value="UniProtKB-KW"/>
</dbReference>
<dbReference type="InterPro" id="IPR042097">
    <property type="entry name" value="Aminopeptidase_N-like_N_sf"/>
</dbReference>
<dbReference type="Proteomes" id="UP000535020">
    <property type="component" value="Unassembled WGS sequence"/>
</dbReference>
<dbReference type="InterPro" id="IPR027268">
    <property type="entry name" value="Peptidase_M4/M1_CTD_sf"/>
</dbReference>
<evidence type="ECO:0000256" key="10">
    <source>
        <dbReference type="ARBA" id="ARBA00022833"/>
    </source>
</evidence>
<evidence type="ECO:0000313" key="15">
    <source>
        <dbReference type="EMBL" id="NYA69760.1"/>
    </source>
</evidence>
<feature type="chain" id="PRO_5031169483" description="Aminopeptidase N" evidence="12">
    <location>
        <begin position="18"/>
        <end position="690"/>
    </location>
</feature>
<keyword evidence="9" id="KW-0378">Hydrolase</keyword>
<dbReference type="GO" id="GO:0005737">
    <property type="term" value="C:cytoplasm"/>
    <property type="evidence" value="ECO:0007669"/>
    <property type="project" value="TreeGrafter"/>
</dbReference>
<dbReference type="SUPFAM" id="SSF63737">
    <property type="entry name" value="Leukotriene A4 hydrolase N-terminal domain"/>
    <property type="match status" value="1"/>
</dbReference>
<dbReference type="GO" id="GO:0005615">
    <property type="term" value="C:extracellular space"/>
    <property type="evidence" value="ECO:0007669"/>
    <property type="project" value="TreeGrafter"/>
</dbReference>
<dbReference type="InterPro" id="IPR014782">
    <property type="entry name" value="Peptidase_M1_dom"/>
</dbReference>
<keyword evidence="7" id="KW-0645">Protease</keyword>
<gene>
    <name evidence="15" type="ORF">HZF10_02425</name>
</gene>
<evidence type="ECO:0000256" key="3">
    <source>
        <dbReference type="ARBA" id="ARBA00010136"/>
    </source>
</evidence>
<keyword evidence="16" id="KW-1185">Reference proteome</keyword>
<evidence type="ECO:0000256" key="6">
    <source>
        <dbReference type="ARBA" id="ARBA00022438"/>
    </source>
</evidence>
<dbReference type="InterPro" id="IPR045357">
    <property type="entry name" value="Aminopeptidase_N-like_N"/>
</dbReference>
<dbReference type="GO" id="GO:0042277">
    <property type="term" value="F:peptide binding"/>
    <property type="evidence" value="ECO:0007669"/>
    <property type="project" value="TreeGrafter"/>
</dbReference>
<feature type="domain" description="Peptidase M1 membrane alanine aminopeptidase" evidence="13">
    <location>
        <begin position="229"/>
        <end position="427"/>
    </location>
</feature>
<organism evidence="15 16">
    <name type="scientific">Flavobacterium agri</name>
    <dbReference type="NCBI Taxonomy" id="2743471"/>
    <lineage>
        <taxon>Bacteria</taxon>
        <taxon>Pseudomonadati</taxon>
        <taxon>Bacteroidota</taxon>
        <taxon>Flavobacteriia</taxon>
        <taxon>Flavobacteriales</taxon>
        <taxon>Flavobacteriaceae</taxon>
        <taxon>Flavobacterium</taxon>
    </lineage>
</organism>
<dbReference type="GO" id="GO:0008270">
    <property type="term" value="F:zinc ion binding"/>
    <property type="evidence" value="ECO:0007669"/>
    <property type="project" value="InterPro"/>
</dbReference>
<keyword evidence="12" id="KW-0732">Signal</keyword>
<evidence type="ECO:0000256" key="1">
    <source>
        <dbReference type="ARBA" id="ARBA00000098"/>
    </source>
</evidence>
<dbReference type="InterPro" id="IPR050344">
    <property type="entry name" value="Peptidase_M1_aminopeptidases"/>
</dbReference>
<evidence type="ECO:0000256" key="5">
    <source>
        <dbReference type="ARBA" id="ARBA00015611"/>
    </source>
</evidence>
<name>A0A7Y8XZP9_9FLAO</name>
<comment type="cofactor">
    <cofactor evidence="2">
        <name>Zn(2+)</name>
        <dbReference type="ChEBI" id="CHEBI:29105"/>
    </cofactor>
</comment>
<evidence type="ECO:0000313" key="16">
    <source>
        <dbReference type="Proteomes" id="UP000535020"/>
    </source>
</evidence>
<evidence type="ECO:0000259" key="13">
    <source>
        <dbReference type="Pfam" id="PF01433"/>
    </source>
</evidence>
<dbReference type="SUPFAM" id="SSF55486">
    <property type="entry name" value="Metalloproteases ('zincins'), catalytic domain"/>
    <property type="match status" value="1"/>
</dbReference>
<evidence type="ECO:0000256" key="8">
    <source>
        <dbReference type="ARBA" id="ARBA00022723"/>
    </source>
</evidence>
<dbReference type="GO" id="GO:0016020">
    <property type="term" value="C:membrane"/>
    <property type="evidence" value="ECO:0007669"/>
    <property type="project" value="TreeGrafter"/>
</dbReference>
<feature type="signal peptide" evidence="12">
    <location>
        <begin position="1"/>
        <end position="17"/>
    </location>
</feature>
<dbReference type="CDD" id="cd09603">
    <property type="entry name" value="M1_APN_like"/>
    <property type="match status" value="1"/>
</dbReference>
<dbReference type="RefSeq" id="WP_176004587.1">
    <property type="nucleotide sequence ID" value="NZ_JABWMI010000005.1"/>
</dbReference>
<protein>
    <recommendedName>
        <fullName evidence="5">Aminopeptidase N</fullName>
        <ecNumber evidence="4">3.4.11.2</ecNumber>
    </recommendedName>
</protein>
<keyword evidence="10" id="KW-0862">Zinc</keyword>
<accession>A0A7Y8XZP9</accession>
<dbReference type="GO" id="GO:0070006">
    <property type="term" value="F:metalloaminopeptidase activity"/>
    <property type="evidence" value="ECO:0007669"/>
    <property type="project" value="TreeGrafter"/>
</dbReference>
<dbReference type="Gene3D" id="1.10.390.10">
    <property type="entry name" value="Neutral Protease Domain 2"/>
    <property type="match status" value="1"/>
</dbReference>
<dbReference type="EMBL" id="JACBJI010000001">
    <property type="protein sequence ID" value="NYA69760.1"/>
    <property type="molecule type" value="Genomic_DNA"/>
</dbReference>
<dbReference type="Gene3D" id="2.60.40.1730">
    <property type="entry name" value="tricorn interacting facor f3 domain"/>
    <property type="match status" value="1"/>
</dbReference>
<dbReference type="GO" id="GO:0016285">
    <property type="term" value="F:alanyl aminopeptidase activity"/>
    <property type="evidence" value="ECO:0007669"/>
    <property type="project" value="UniProtKB-EC"/>
</dbReference>
<sequence>MRSNYIFLLLFGTSIFAQVPNPVDFKTANGNLFPDYANRSIKGEARYEFDVAKKPDTIFIDAQNMDFSEVEINGKAVKFAHSAKQLKLFQGYKKGKNVLTLQYSAKPKQTLYFVTAGNDHQIWTQGQGKYTSHWFPSFDDVNEKVVFGLTITYDKAYQVISNGSLQSKSSDGQSTKWSFQMKQPMSSYLLMLAIGKFERHDVVAKSGTPSELYIEPGDASKFEPTYRYSKQIFDFFEKEIQFDYPWDVYRQIPVRDFLYGGMENTTATIFTRDYVCDDIAFNDRNYVNVNGHELAHQWFGDVVTAKSGKHHWLQEGFATYYALLGEREVFGDDYFYSKLYDMAINLQQAAKTDTIPVMNEKASSLSFYQKGAWALHVLRENVGADNFRKAVKTYLEKYKFRNVETDDFLNEIAKVSNYDVAAFKKRWLETAGFEVNEAIGLLKKNASMQKYFETGEMGSQPFAENKSAFEDLMRSDAYFPIKEQVVYLVGDVPFEQKKELIDLAMKTNEVNVRQAVARTTKKIPAEFQAQYETLLDDKSYITQEIAFNALCRDFPENRAKYLDKMDGRIGMNDKNIRLLWLALALSTKEYRLEKKAGYYDELFGYAQAGEEASVRQDAIEKLLYIDKGDKNVLPLLVNATVHHKWQFSKYGRDKIREKLKLQNTRKFYEELLPTLPENEKAQLQRLIDEK</sequence>
<feature type="domain" description="Aminopeptidase N-like N-terminal" evidence="14">
    <location>
        <begin position="32"/>
        <end position="189"/>
    </location>
</feature>
<reference evidence="15 16" key="1">
    <citation type="submission" date="2020-07" db="EMBL/GenBank/DDBJ databases">
        <authorList>
            <person name="Sun Q."/>
        </authorList>
    </citation>
    <scope>NUCLEOTIDE SEQUENCE [LARGE SCALE GENOMIC DNA]</scope>
    <source>
        <strain evidence="15 16">MAH-1</strain>
    </source>
</reference>
<dbReference type="InterPro" id="IPR001930">
    <property type="entry name" value="Peptidase_M1"/>
</dbReference>
<dbReference type="PANTHER" id="PTHR11533">
    <property type="entry name" value="PROTEASE M1 ZINC METALLOPROTEASE"/>
    <property type="match status" value="1"/>
</dbReference>
<dbReference type="PANTHER" id="PTHR11533:SF174">
    <property type="entry name" value="PUROMYCIN-SENSITIVE AMINOPEPTIDASE-RELATED"/>
    <property type="match status" value="1"/>
</dbReference>
<dbReference type="PRINTS" id="PR00756">
    <property type="entry name" value="ALADIPTASE"/>
</dbReference>
<comment type="catalytic activity">
    <reaction evidence="1">
        <text>Release of an N-terminal amino acid, Xaa-|-Yaa- from a peptide, amide or arylamide. Xaa is preferably Ala, but may be most amino acids including Pro (slow action). When a terminal hydrophobic residue is followed by a prolyl residue, the two may be released as an intact Xaa-Pro dipeptide.</text>
        <dbReference type="EC" id="3.4.11.2"/>
    </reaction>
</comment>
<dbReference type="EC" id="3.4.11.2" evidence="4"/>
<keyword evidence="8" id="KW-0479">Metal-binding</keyword>
<evidence type="ECO:0000256" key="2">
    <source>
        <dbReference type="ARBA" id="ARBA00001947"/>
    </source>
</evidence>
<evidence type="ECO:0000256" key="11">
    <source>
        <dbReference type="ARBA" id="ARBA00023049"/>
    </source>
</evidence>
<evidence type="ECO:0000256" key="7">
    <source>
        <dbReference type="ARBA" id="ARBA00022670"/>
    </source>
</evidence>
<keyword evidence="6" id="KW-0031">Aminopeptidase</keyword>
<keyword evidence="11" id="KW-0482">Metalloprotease</keyword>
<evidence type="ECO:0000256" key="12">
    <source>
        <dbReference type="SAM" id="SignalP"/>
    </source>
</evidence>
<dbReference type="Pfam" id="PF17900">
    <property type="entry name" value="Peptidase_M1_N"/>
    <property type="match status" value="1"/>
</dbReference>
<dbReference type="AlphaFoldDB" id="A0A7Y8XZP9"/>
<comment type="caution">
    <text evidence="15">The sequence shown here is derived from an EMBL/GenBank/DDBJ whole genome shotgun (WGS) entry which is preliminary data.</text>
</comment>
<evidence type="ECO:0000256" key="9">
    <source>
        <dbReference type="ARBA" id="ARBA00022801"/>
    </source>
</evidence>
<evidence type="ECO:0000256" key="4">
    <source>
        <dbReference type="ARBA" id="ARBA00012564"/>
    </source>
</evidence>